<dbReference type="EMBL" id="CAJPWZ010000308">
    <property type="protein sequence ID" value="CAG2189972.1"/>
    <property type="molecule type" value="Genomic_DNA"/>
</dbReference>
<name>A0A8S3Q3X9_MYTED</name>
<dbReference type="AlphaFoldDB" id="A0A8S3Q3X9"/>
<gene>
    <name evidence="2" type="ORF">MEDL_5300</name>
</gene>
<accession>A0A8S3Q3X9</accession>
<evidence type="ECO:0000256" key="1">
    <source>
        <dbReference type="SAM" id="MobiDB-lite"/>
    </source>
</evidence>
<evidence type="ECO:0000313" key="2">
    <source>
        <dbReference type="EMBL" id="CAG2189972.1"/>
    </source>
</evidence>
<comment type="caution">
    <text evidence="2">The sequence shown here is derived from an EMBL/GenBank/DDBJ whole genome shotgun (WGS) entry which is preliminary data.</text>
</comment>
<sequence length="852" mass="97777">MSQLDQGSILFLRCQERDSCIPISNVFSIFENFNLVPSEHIIDKVSFKDLLLISKRSDHVVLMYCDHLKPKLETILQCLKSSKTVIAGNFKETSNENTEDFKHFPVVEVDSLASYVHANFNYEGASRRRERKNNSTENNGNNETKESKERTSVDVCLPQNTKEFKEPDVVSVNDDKAMKDCLLYVPGECSLGSDMIIDEQSDEVRPTPCLDSTMESSSYVNKDSHQVCVMRCFLLDRCTWASNLHLALEQHDLSTTDFVVEADVINLEVPRVVEQSDFIILVICKHLQQNIRKIKRYLQDVSNKVIISGDLHGLQTKQIFHNFKMFKITDAEPIASYVKTTLSDNRERNEELFYKQHSSDYDDVNSIGGTYKKLRHFKHSHCGFVHSSTLEPGENNRGTFLLAKACFPSVLVRTDSLDNLKRRFYIVGEEEKKELIKQIQNVTLKSLRMSSDYLGLITLLGIADYNIQENIIVTLNHLQLEDNIMNRCLRANDLFTAAKWLIGIVKANFGDSHIMINLLPVVLETISMLYLSTLTITMLHEKVKGEIESFCAESDQSLRSLVANHIAGNKDALSGLIHSLLVLLVDFKQRVGISTSLKIGNLKDALMIQENRSRILRDFQNTMCFLEQYTCLAFVANLVMKTMDMEIIEFFDQLIRQSLRKARRKQKMNDVLFSVLHLVTKTVLLRLGKDIDVDFQRTPSQLSWKLAKILNLFLDNDRIGLSLRKRLLIMIEPLLLSSSQQIIVNIIYLLRKHDVKSDEIRQRFVKTISLKLHPINFKIRISSVELGEDFKPEWTDYEGTLADSTIVTMHMLLPTLNALSKGDVDEYIRKSKKYDTDRHTSALKFSIRCMKV</sequence>
<keyword evidence="3" id="KW-1185">Reference proteome</keyword>
<dbReference type="OrthoDB" id="6147007at2759"/>
<feature type="compositionally biased region" description="Basic and acidic residues" evidence="1">
    <location>
        <begin position="143"/>
        <end position="152"/>
    </location>
</feature>
<proteinExistence type="predicted"/>
<feature type="region of interest" description="Disordered" evidence="1">
    <location>
        <begin position="126"/>
        <end position="152"/>
    </location>
</feature>
<reference evidence="2" key="1">
    <citation type="submission" date="2021-03" db="EMBL/GenBank/DDBJ databases">
        <authorList>
            <person name="Bekaert M."/>
        </authorList>
    </citation>
    <scope>NUCLEOTIDE SEQUENCE</scope>
</reference>
<protein>
    <submittedName>
        <fullName evidence="2">Uncharacterized protein</fullName>
    </submittedName>
</protein>
<organism evidence="2 3">
    <name type="scientific">Mytilus edulis</name>
    <name type="common">Blue mussel</name>
    <dbReference type="NCBI Taxonomy" id="6550"/>
    <lineage>
        <taxon>Eukaryota</taxon>
        <taxon>Metazoa</taxon>
        <taxon>Spiralia</taxon>
        <taxon>Lophotrochozoa</taxon>
        <taxon>Mollusca</taxon>
        <taxon>Bivalvia</taxon>
        <taxon>Autobranchia</taxon>
        <taxon>Pteriomorphia</taxon>
        <taxon>Mytilida</taxon>
        <taxon>Mytiloidea</taxon>
        <taxon>Mytilidae</taxon>
        <taxon>Mytilinae</taxon>
        <taxon>Mytilus</taxon>
    </lineage>
</organism>
<dbReference type="Proteomes" id="UP000683360">
    <property type="component" value="Unassembled WGS sequence"/>
</dbReference>
<evidence type="ECO:0000313" key="3">
    <source>
        <dbReference type="Proteomes" id="UP000683360"/>
    </source>
</evidence>